<dbReference type="Proteomes" id="UP000007519">
    <property type="component" value="Chromosome"/>
</dbReference>
<dbReference type="NCBIfam" id="NF038128">
    <property type="entry name" value="choice_anch_J"/>
    <property type="match status" value="1"/>
</dbReference>
<dbReference type="Pfam" id="PF13573">
    <property type="entry name" value="SprB"/>
    <property type="match status" value="2"/>
</dbReference>
<feature type="chain" id="PRO_5003604048" evidence="1">
    <location>
        <begin position="24"/>
        <end position="1180"/>
    </location>
</feature>
<dbReference type="KEGG" id="sgn:SGRA_0120"/>
<dbReference type="InterPro" id="IPR025667">
    <property type="entry name" value="SprB_repeat"/>
</dbReference>
<dbReference type="InterPro" id="IPR013783">
    <property type="entry name" value="Ig-like_fold"/>
</dbReference>
<organism evidence="3 4">
    <name type="scientific">Saprospira grandis (strain Lewin)</name>
    <dbReference type="NCBI Taxonomy" id="984262"/>
    <lineage>
        <taxon>Bacteria</taxon>
        <taxon>Pseudomonadati</taxon>
        <taxon>Bacteroidota</taxon>
        <taxon>Saprospiria</taxon>
        <taxon>Saprospirales</taxon>
        <taxon>Saprospiraceae</taxon>
        <taxon>Saprospira</taxon>
    </lineage>
</organism>
<keyword evidence="4" id="KW-1185">Reference proteome</keyword>
<dbReference type="InterPro" id="IPR036116">
    <property type="entry name" value="FN3_sf"/>
</dbReference>
<dbReference type="InterPro" id="IPR026444">
    <property type="entry name" value="Secre_tail"/>
</dbReference>
<dbReference type="eggNOG" id="COG2374">
    <property type="taxonomic scope" value="Bacteria"/>
</dbReference>
<reference evidence="3 4" key="1">
    <citation type="journal article" date="2012" name="Stand. Genomic Sci.">
        <title>Complete genome sequencing and analysis of Saprospira grandis str. Lewin, a predatory marine bacterium.</title>
        <authorList>
            <person name="Saw J.H."/>
            <person name="Yuryev A."/>
            <person name="Kanbe M."/>
            <person name="Hou S."/>
            <person name="Young A.G."/>
            <person name="Aizawa S."/>
            <person name="Alam M."/>
        </authorList>
    </citation>
    <scope>NUCLEOTIDE SEQUENCE [LARGE SCALE GENOMIC DNA]</scope>
    <source>
        <strain evidence="3 4">Lewin</strain>
    </source>
</reference>
<dbReference type="GO" id="GO:0004519">
    <property type="term" value="F:endonuclease activity"/>
    <property type="evidence" value="ECO:0007669"/>
    <property type="project" value="UniProtKB-KW"/>
</dbReference>
<feature type="signal peptide" evidence="1">
    <location>
        <begin position="1"/>
        <end position="23"/>
    </location>
</feature>
<accession>H6L4Z3</accession>
<dbReference type="STRING" id="984262.SGRA_0120"/>
<evidence type="ECO:0000313" key="4">
    <source>
        <dbReference type="Proteomes" id="UP000007519"/>
    </source>
</evidence>
<evidence type="ECO:0000256" key="1">
    <source>
        <dbReference type="SAM" id="SignalP"/>
    </source>
</evidence>
<dbReference type="AlphaFoldDB" id="H6L4Z3"/>
<dbReference type="Gene3D" id="2.60.120.380">
    <property type="match status" value="1"/>
</dbReference>
<dbReference type="SMART" id="SM00089">
    <property type="entry name" value="PKD"/>
    <property type="match status" value="2"/>
</dbReference>
<keyword evidence="3" id="KW-0378">Hydrolase</keyword>
<evidence type="ECO:0000259" key="2">
    <source>
        <dbReference type="SMART" id="SM00089"/>
    </source>
</evidence>
<dbReference type="EMBL" id="CP002831">
    <property type="protein sequence ID" value="AFC22865.1"/>
    <property type="molecule type" value="Genomic_DNA"/>
</dbReference>
<dbReference type="Pfam" id="PF18962">
    <property type="entry name" value="Por_Secre_tail"/>
    <property type="match status" value="1"/>
</dbReference>
<keyword evidence="3" id="KW-0255">Endonuclease</keyword>
<dbReference type="Gene3D" id="2.60.40.10">
    <property type="entry name" value="Immunoglobulins"/>
    <property type="match status" value="1"/>
</dbReference>
<protein>
    <submittedName>
        <fullName evidence="3">Endonuclease i</fullName>
    </submittedName>
</protein>
<dbReference type="SUPFAM" id="SSF49265">
    <property type="entry name" value="Fibronectin type III"/>
    <property type="match status" value="1"/>
</dbReference>
<dbReference type="OrthoDB" id="1401747at2"/>
<feature type="domain" description="PKD/Chitinase" evidence="2">
    <location>
        <begin position="1024"/>
        <end position="1091"/>
    </location>
</feature>
<keyword evidence="1" id="KW-0732">Signal</keyword>
<sequence>MRKLQLSWLLFLGLCFSSGILSAQLSEDFEGSVPPAGWAIFDNGIGTTYSWAVDTAANSGAQAAKVRYENVTGGNAVDWMVTPAVAITAGNSDLTFYQKQSFTPDWETVYTIRVSTSSQTDTSTFTIVDTQVETDFTTTYSVKTVDLSAYVGQSIYVAFVMEQDNGDSWFIDDVTIGALPCLDPTALTVSNVTASSAEVAWTTGGAAQAEIAIVPAGGTPSSGTVTAANPYTATGLTAATAYEAYVRDYCGAGTGTSANMAIAGVMDGPLTGGTPKFVEVVVINDVADLSIYGLSSANNGSGTTAGAEVNFPSGPAVAGTRIYVASDSAGFRDYMGFDADIIDGTVNVNGDDAIELYENTTVIDVFGDVNTDGTGEAWEYLDGWAYRMGTATPSATFNVADWTLSGPNANDNCSTNGTCASVYPAGSYTPASNNASTSNWVGPVAFATSCTSVPAGDSTHLAIPINSATFSMTGNTSVCYTNTARRSSPDVWFSYVIPACTDSLYIGLDSSDFDTYLSVLAADGSTVLDYNDDVVSGTSTSRLELVLSGNTDYNEGDTIYILVEGYGTTDVGNYALDFTATFGSPAVGDSMSAPFVIGGLPYNNTGNTACYNNTMGNASNDVWFQYIIEPCTDSVFIGLDSSNFDTYLSIYAADSSLLDSDDNSGANNTSSFTFSVLNNANYNEGDTLYILVEGAASNNGNYVLDISSRAITYPNDSASGATVVGAAPSSFTGNTDCFSNTIGYTAGDAWFMYVIEPCTDSLYIDLSNSSFDTYLRIYAADASTLLDTDDDGGTTYRTSMLGLDITNDTTYNEGDTIFILVEGYLSNTGAFQLDVSRTNCVSIADASVALTGLMPTYCAGEDVTAQLVIYNLGTDTLAAANYTVTSAGVSVATGTENNIPAGDSAIVAVGPFPAPSGSTAVTAVVSLTGDVNANNDTASVGITASDVTASALATTDVDCNGNATAEATATATVGIAPYTYAWDATAANQTTAVASNLAAGSYSVTVTDSLGCSDVATVTISEPTALVTTTTDNGDGTATANVTGGTTPYSYSWTNGSTSDTVVATGLQTVTVTDANGCQDSASVTIVVAVTNVAGLEQIQLFPNPANQQVTLSFELAESRNLELQVVALNGQVVYSQTITQVGQQSYTIPTAELAPAMYMVRIIDTEARTQATQPLVIKR</sequence>
<feature type="domain" description="PKD/Chitinase" evidence="2">
    <location>
        <begin position="951"/>
        <end position="1023"/>
    </location>
</feature>
<dbReference type="InterPro" id="IPR022409">
    <property type="entry name" value="PKD/Chitinase_dom"/>
</dbReference>
<dbReference type="Gene3D" id="2.60.40.740">
    <property type="match status" value="2"/>
</dbReference>
<dbReference type="HOGENOM" id="CLU_004398_0_0_10"/>
<gene>
    <name evidence="3" type="ordered locus">SGRA_0120</name>
</gene>
<dbReference type="RefSeq" id="WP_014373116.1">
    <property type="nucleotide sequence ID" value="NC_016940.1"/>
</dbReference>
<dbReference type="NCBIfam" id="TIGR04183">
    <property type="entry name" value="Por_Secre_tail"/>
    <property type="match status" value="1"/>
</dbReference>
<dbReference type="eggNOG" id="COG3291">
    <property type="taxonomic scope" value="Bacteria"/>
</dbReference>
<name>H6L4Z3_SAPGL</name>
<keyword evidence="3" id="KW-0540">Nuclease</keyword>
<evidence type="ECO:0000313" key="3">
    <source>
        <dbReference type="EMBL" id="AFC22865.1"/>
    </source>
</evidence>
<proteinExistence type="predicted"/>